<evidence type="ECO:0000313" key="2">
    <source>
        <dbReference type="Proteomes" id="UP000246903"/>
    </source>
</evidence>
<name>A0A2U8UHJ5_9CAUD</name>
<dbReference type="GeneID" id="60336969"/>
<dbReference type="EMBL" id="MH230879">
    <property type="protein sequence ID" value="AWN02639.1"/>
    <property type="molecule type" value="Genomic_DNA"/>
</dbReference>
<gene>
    <name evidence="1" type="primary">37</name>
    <name evidence="1" type="ORF">SEA_XAVIA_37</name>
</gene>
<dbReference type="KEGG" id="vg:60336969"/>
<protein>
    <recommendedName>
        <fullName evidence="3">VapC45 PIN like domain-containing protein</fullName>
    </recommendedName>
</protein>
<organism evidence="1 2">
    <name type="scientific">Mycobacterium phage Xavia</name>
    <dbReference type="NCBI Taxonomy" id="2178923"/>
    <lineage>
        <taxon>Viruses</taxon>
        <taxon>Duplodnaviria</taxon>
        <taxon>Heunggongvirae</taxon>
        <taxon>Uroviricota</taxon>
        <taxon>Caudoviricetes</taxon>
        <taxon>Pclasvirinae</taxon>
        <taxon>Xaviavirus</taxon>
        <taxon>Xaviavirus xavia</taxon>
    </lineage>
</organism>
<sequence>MKIYVDENESPHFVEHINRIYGGLGTTLHTPQEEDLCGLEDMPLFEELRRRRFSALITRDRKQLRRFDPESGKTEAEKLHECGLHWIGHTTPAATGLDLIAELTSVYLENWTDIVELVETLPSPSSIHINRRPWVKPKAYPLSK</sequence>
<dbReference type="Proteomes" id="UP000246903">
    <property type="component" value="Segment"/>
</dbReference>
<accession>A0A2U8UHJ5</accession>
<evidence type="ECO:0000313" key="1">
    <source>
        <dbReference type="EMBL" id="AWN02639.1"/>
    </source>
</evidence>
<dbReference type="RefSeq" id="YP_009965244.1">
    <property type="nucleotide sequence ID" value="NC_051740.1"/>
</dbReference>
<proteinExistence type="predicted"/>
<evidence type="ECO:0008006" key="3">
    <source>
        <dbReference type="Google" id="ProtNLM"/>
    </source>
</evidence>
<reference evidence="2" key="1">
    <citation type="submission" date="2018-04" db="EMBL/GenBank/DDBJ databases">
        <authorList>
            <person name="Go L.Y."/>
            <person name="Mitchell J.A."/>
        </authorList>
    </citation>
    <scope>NUCLEOTIDE SEQUENCE [LARGE SCALE GENOMIC DNA]</scope>
</reference>
<keyword evidence="2" id="KW-1185">Reference proteome</keyword>